<dbReference type="GeneID" id="85498293"/>
<dbReference type="Pfam" id="PF01370">
    <property type="entry name" value="Epimerase"/>
    <property type="match status" value="1"/>
</dbReference>
<dbReference type="EMBL" id="AP028217">
    <property type="protein sequence ID" value="BEI94423.1"/>
    <property type="molecule type" value="Genomic_DNA"/>
</dbReference>
<dbReference type="EC" id="5.1.3.2" evidence="4"/>
<evidence type="ECO:0000256" key="4">
    <source>
        <dbReference type="RuleBase" id="RU366046"/>
    </source>
</evidence>
<dbReference type="FunFam" id="3.40.50.720:FF:000418">
    <property type="entry name" value="UDP-glucose 4-epimerase 5"/>
    <property type="match status" value="1"/>
</dbReference>
<comment type="similarity">
    <text evidence="4">Belongs to the NAD(P)-dependent epimerase/dehydratase family.</text>
</comment>
<dbReference type="RefSeq" id="XP_060459688.1">
    <property type="nucleotide sequence ID" value="XM_060603390.1"/>
</dbReference>
<protein>
    <recommendedName>
        <fullName evidence="4">UDP-glucose 4-epimerase</fullName>
        <ecNumber evidence="4">5.1.3.2</ecNumber>
    </recommendedName>
</protein>
<dbReference type="InterPro" id="IPR036291">
    <property type="entry name" value="NAD(P)-bd_dom_sf"/>
</dbReference>
<proteinExistence type="inferred from homology"/>
<organism evidence="6 7">
    <name type="scientific">Cutaneotrichosporon cavernicola</name>
    <dbReference type="NCBI Taxonomy" id="279322"/>
    <lineage>
        <taxon>Eukaryota</taxon>
        <taxon>Fungi</taxon>
        <taxon>Dikarya</taxon>
        <taxon>Basidiomycota</taxon>
        <taxon>Agaricomycotina</taxon>
        <taxon>Tremellomycetes</taxon>
        <taxon>Trichosporonales</taxon>
        <taxon>Trichosporonaceae</taxon>
        <taxon>Cutaneotrichosporon</taxon>
    </lineage>
</organism>
<keyword evidence="7" id="KW-1185">Reference proteome</keyword>
<comment type="catalytic activity">
    <reaction evidence="4">
        <text>UDP-alpha-D-glucose = UDP-alpha-D-galactose</text>
        <dbReference type="Rhea" id="RHEA:22168"/>
        <dbReference type="ChEBI" id="CHEBI:58885"/>
        <dbReference type="ChEBI" id="CHEBI:66914"/>
        <dbReference type="EC" id="5.1.3.2"/>
    </reaction>
</comment>
<keyword evidence="2 4" id="KW-0520">NAD</keyword>
<dbReference type="InterPro" id="IPR001509">
    <property type="entry name" value="Epimerase_deHydtase"/>
</dbReference>
<dbReference type="GO" id="GO:0006012">
    <property type="term" value="P:galactose metabolic process"/>
    <property type="evidence" value="ECO:0007669"/>
    <property type="project" value="InterPro"/>
</dbReference>
<dbReference type="PANTHER" id="PTHR43725:SF3">
    <property type="entry name" value="UDP-GLUCOSE 4-EPIMERASE (EUROFUNG)"/>
    <property type="match status" value="1"/>
</dbReference>
<comment type="subunit">
    <text evidence="4">Homodimer.</text>
</comment>
<evidence type="ECO:0000256" key="3">
    <source>
        <dbReference type="ARBA" id="ARBA00023235"/>
    </source>
</evidence>
<dbReference type="GO" id="GO:0003978">
    <property type="term" value="F:UDP-glucose 4-epimerase activity"/>
    <property type="evidence" value="ECO:0007669"/>
    <property type="project" value="UniProtKB-UniRule"/>
</dbReference>
<keyword evidence="3 4" id="KW-0413">Isomerase</keyword>
<dbReference type="SUPFAM" id="SSF51735">
    <property type="entry name" value="NAD(P)-binding Rossmann-fold domains"/>
    <property type="match status" value="1"/>
</dbReference>
<sequence length="400" mass="42400">MALYSPSSSSVASLSEVSTAPTTPVAGEGPSGPPYVLVLGGLGFIGSHTALELLKAGHNVVIVDDLSNSFSNVQNSIREAATLSCSATGQTMPSLKFHEMDYCSPGLALVLESYNISGVIHFAAFKSVSESIASPLDYYMNNVCGLVSLLKLLGSYGIKKFVFSSSATVYGTKAEQGIPLREEDVVHHPLTYERDGETVTAIPGAMGLTSPYGRSKYFGEAILADLAYSDPSWNILALRYFNPIGCDASGLLGEDPRGVPTNLFPVLAQVLTGDRPQLEIFGSDWDTRDGTAVRDFIHVSDLARGHIAALDAKVDEPFRTFNLGTGTGTTVSEALGALEAASGRPIPAVRAPRREGDVGSCVAANSRATTELGWSTTESLRQSARDLWGFVSRVRAIRAI</sequence>
<dbReference type="Gene3D" id="3.40.50.720">
    <property type="entry name" value="NAD(P)-binding Rossmann-like Domain"/>
    <property type="match status" value="1"/>
</dbReference>
<dbReference type="AlphaFoldDB" id="A0AA48L9P3"/>
<comment type="pathway">
    <text evidence="4">Carbohydrate metabolism; galactose metabolism.</text>
</comment>
<dbReference type="KEGG" id="ccac:CcaHIS019_0608820"/>
<dbReference type="Gene3D" id="3.90.25.10">
    <property type="entry name" value="UDP-galactose 4-epimerase, domain 1"/>
    <property type="match status" value="1"/>
</dbReference>
<gene>
    <name evidence="6" type="ORF">CcaverHIS019_0608820</name>
</gene>
<dbReference type="PANTHER" id="PTHR43725">
    <property type="entry name" value="UDP-GLUCOSE 4-EPIMERASE"/>
    <property type="match status" value="1"/>
</dbReference>
<dbReference type="NCBIfam" id="TIGR01179">
    <property type="entry name" value="galE"/>
    <property type="match status" value="1"/>
</dbReference>
<dbReference type="GO" id="GO:0005829">
    <property type="term" value="C:cytosol"/>
    <property type="evidence" value="ECO:0007669"/>
    <property type="project" value="TreeGrafter"/>
</dbReference>
<evidence type="ECO:0000313" key="7">
    <source>
        <dbReference type="Proteomes" id="UP001233271"/>
    </source>
</evidence>
<evidence type="ECO:0000256" key="1">
    <source>
        <dbReference type="ARBA" id="ARBA00001911"/>
    </source>
</evidence>
<keyword evidence="4" id="KW-0119">Carbohydrate metabolism</keyword>
<dbReference type="InterPro" id="IPR005886">
    <property type="entry name" value="UDP_G4E"/>
</dbReference>
<accession>A0AA48L9P3</accession>
<dbReference type="CDD" id="cd05247">
    <property type="entry name" value="UDP_G4E_1_SDR_e"/>
    <property type="match status" value="1"/>
</dbReference>
<feature type="domain" description="NAD-dependent epimerase/dehydratase" evidence="5">
    <location>
        <begin position="36"/>
        <end position="324"/>
    </location>
</feature>
<evidence type="ECO:0000313" key="6">
    <source>
        <dbReference type="EMBL" id="BEI94423.1"/>
    </source>
</evidence>
<name>A0AA48L9P3_9TREE</name>
<dbReference type="Proteomes" id="UP001233271">
    <property type="component" value="Chromosome 6"/>
</dbReference>
<comment type="cofactor">
    <cofactor evidence="1 4">
        <name>NAD(+)</name>
        <dbReference type="ChEBI" id="CHEBI:57540"/>
    </cofactor>
</comment>
<evidence type="ECO:0000256" key="2">
    <source>
        <dbReference type="ARBA" id="ARBA00023027"/>
    </source>
</evidence>
<reference evidence="6" key="1">
    <citation type="journal article" date="2023" name="BMC Genomics">
        <title>Chromosome-level genome assemblies of Cutaneotrichosporon spp. (Trichosporonales, Basidiomycota) reveal imbalanced evolution between nucleotide sequences and chromosome synteny.</title>
        <authorList>
            <person name="Kobayashi Y."/>
            <person name="Kayamori A."/>
            <person name="Aoki K."/>
            <person name="Shiwa Y."/>
            <person name="Matsutani M."/>
            <person name="Fujita N."/>
            <person name="Sugita T."/>
            <person name="Iwasaki W."/>
            <person name="Tanaka N."/>
            <person name="Takashima M."/>
        </authorList>
    </citation>
    <scope>NUCLEOTIDE SEQUENCE</scope>
    <source>
        <strain evidence="6">HIS019</strain>
    </source>
</reference>
<evidence type="ECO:0000259" key="5">
    <source>
        <dbReference type="Pfam" id="PF01370"/>
    </source>
</evidence>